<dbReference type="SUPFAM" id="SSF49452">
    <property type="entry name" value="Starch-binding domain-like"/>
    <property type="match status" value="1"/>
</dbReference>
<reference evidence="1" key="1">
    <citation type="submission" date="2021-01" db="EMBL/GenBank/DDBJ databases">
        <authorList>
            <person name="Corre E."/>
            <person name="Pelletier E."/>
            <person name="Niang G."/>
            <person name="Scheremetjew M."/>
            <person name="Finn R."/>
            <person name="Kale V."/>
            <person name="Holt S."/>
            <person name="Cochrane G."/>
            <person name="Meng A."/>
            <person name="Brown T."/>
            <person name="Cohen L."/>
        </authorList>
    </citation>
    <scope>NUCLEOTIDE SEQUENCE</scope>
    <source>
        <strain evidence="1">Pbaha01</strain>
    </source>
</reference>
<dbReference type="Pfam" id="PF13620">
    <property type="entry name" value="CarboxypepD_reg"/>
    <property type="match status" value="1"/>
</dbReference>
<dbReference type="InterPro" id="IPR013784">
    <property type="entry name" value="Carb-bd-like_fold"/>
</dbReference>
<dbReference type="AlphaFoldDB" id="A0A7S0AQG1"/>
<proteinExistence type="predicted"/>
<evidence type="ECO:0000313" key="1">
    <source>
        <dbReference type="EMBL" id="CAD8371013.1"/>
    </source>
</evidence>
<dbReference type="EMBL" id="HBEG01032998">
    <property type="protein sequence ID" value="CAD8371013.1"/>
    <property type="molecule type" value="Transcribed_RNA"/>
</dbReference>
<sequence length="470" mass="50757">MPQGFTMTHLHASARVVCKSGFSAAGQPFYELSCQRDGSFSAVTASCQRPLFGVSGRVTDAQSASIKLAGVLITFKVDGYTVAEVTTDSWGLFAAQLPTGPVQVTAAKDGYIESTIDVDVTGTISPGGRADFVLSKVLASGEYRVVLTWAATSRDLDSHTIFGSPSTRTVYFGNKKVTDTVSGLTVTLDRDDTSGWGPETTTFEGVGACKQHCLLVFEVDNWTPYSADIGQSKAVITLYRGSGVEKVWHIPESAGAARIVTIFTVDATEGRVAVYDGEVKAPPSLTEGSSWVGGYESWSYSFDYDTWSKLASGRLLSGLKGNSLSALHKLSYGYYVEVAGSEGMTCQEDDWSGWFDGNEGWQECPVGSYLAGFYRRGNKWDSTVEAGQITRAWCCKPQENPAQWGSCHQVTLFEQAWTKYDCGRNAAGQLTAMVGMHLSEAGVPYNERLSALNKAKCCAFPQMDIITPSR</sequence>
<dbReference type="GO" id="GO:0030246">
    <property type="term" value="F:carbohydrate binding"/>
    <property type="evidence" value="ECO:0007669"/>
    <property type="project" value="InterPro"/>
</dbReference>
<organism evidence="1">
    <name type="scientific">Pyrodinium bahamense</name>
    <dbReference type="NCBI Taxonomy" id="73915"/>
    <lineage>
        <taxon>Eukaryota</taxon>
        <taxon>Sar</taxon>
        <taxon>Alveolata</taxon>
        <taxon>Dinophyceae</taxon>
        <taxon>Gonyaulacales</taxon>
        <taxon>Pyrocystaceae</taxon>
        <taxon>Pyrodinium</taxon>
    </lineage>
</organism>
<gene>
    <name evidence="1" type="ORF">PBAH0796_LOCUS20148</name>
</gene>
<evidence type="ECO:0008006" key="2">
    <source>
        <dbReference type="Google" id="ProtNLM"/>
    </source>
</evidence>
<name>A0A7S0AQG1_9DINO</name>
<accession>A0A7S0AQG1</accession>
<protein>
    <recommendedName>
        <fullName evidence="2">Carboxypeptidase regulatory-like domain-containing protein</fullName>
    </recommendedName>
</protein>
<dbReference type="Gene3D" id="2.60.40.1120">
    <property type="entry name" value="Carboxypeptidase-like, regulatory domain"/>
    <property type="match status" value="1"/>
</dbReference>